<reference evidence="3" key="2">
    <citation type="journal article" date="2018" name="Plant J.">
        <title>The Sorghum bicolor reference genome: improved assembly, gene annotations, a transcriptome atlas, and signatures of genome organization.</title>
        <authorList>
            <person name="McCormick R.F."/>
            <person name="Truong S.K."/>
            <person name="Sreedasyam A."/>
            <person name="Jenkins J."/>
            <person name="Shu S."/>
            <person name="Sims D."/>
            <person name="Kennedy M."/>
            <person name="Amirebrahimi M."/>
            <person name="Weers B.D."/>
            <person name="McKinley B."/>
            <person name="Mattison A."/>
            <person name="Morishige D.T."/>
            <person name="Grimwood J."/>
            <person name="Schmutz J."/>
            <person name="Mullet J.E."/>
        </authorList>
    </citation>
    <scope>NUCLEOTIDE SEQUENCE [LARGE SCALE GENOMIC DNA]</scope>
    <source>
        <strain evidence="3">cv. BTx623</strain>
    </source>
</reference>
<dbReference type="Pfam" id="PF00646">
    <property type="entry name" value="F-box"/>
    <property type="match status" value="1"/>
</dbReference>
<dbReference type="OMA" id="IELDIMI"/>
<organism evidence="2 3">
    <name type="scientific">Sorghum bicolor</name>
    <name type="common">Sorghum</name>
    <name type="synonym">Sorghum vulgare</name>
    <dbReference type="NCBI Taxonomy" id="4558"/>
    <lineage>
        <taxon>Eukaryota</taxon>
        <taxon>Viridiplantae</taxon>
        <taxon>Streptophyta</taxon>
        <taxon>Embryophyta</taxon>
        <taxon>Tracheophyta</taxon>
        <taxon>Spermatophyta</taxon>
        <taxon>Magnoliopsida</taxon>
        <taxon>Liliopsida</taxon>
        <taxon>Poales</taxon>
        <taxon>Poaceae</taxon>
        <taxon>PACMAD clade</taxon>
        <taxon>Panicoideae</taxon>
        <taxon>Andropogonodae</taxon>
        <taxon>Andropogoneae</taxon>
        <taxon>Sorghinae</taxon>
        <taxon>Sorghum</taxon>
    </lineage>
</organism>
<evidence type="ECO:0000313" key="3">
    <source>
        <dbReference type="Proteomes" id="UP000000768"/>
    </source>
</evidence>
<proteinExistence type="predicted"/>
<dbReference type="Proteomes" id="UP000000768">
    <property type="component" value="Chromosome 4"/>
</dbReference>
<dbReference type="InterPro" id="IPR001810">
    <property type="entry name" value="F-box_dom"/>
</dbReference>
<dbReference type="PANTHER" id="PTHR32133:SF359">
    <property type="entry name" value="F-BOX DOMAIN-CONTAINING PROTEIN"/>
    <property type="match status" value="1"/>
</dbReference>
<dbReference type="SUPFAM" id="SSF81383">
    <property type="entry name" value="F-box domain"/>
    <property type="match status" value="1"/>
</dbReference>
<protein>
    <recommendedName>
        <fullName evidence="1">F-box domain-containing protein</fullName>
    </recommendedName>
</protein>
<name>C5XVU5_SORBI</name>
<dbReference type="Gene3D" id="1.20.1280.50">
    <property type="match status" value="1"/>
</dbReference>
<accession>C5XVU5</accession>
<gene>
    <name evidence="2" type="ORF">SORBI_3004G342800</name>
</gene>
<feature type="domain" description="F-box" evidence="1">
    <location>
        <begin position="9"/>
        <end position="52"/>
    </location>
</feature>
<dbReference type="eggNOG" id="ENOG502SKDB">
    <property type="taxonomic scope" value="Eukaryota"/>
</dbReference>
<reference evidence="2 3" key="1">
    <citation type="journal article" date="2009" name="Nature">
        <title>The Sorghum bicolor genome and the diversification of grasses.</title>
        <authorList>
            <person name="Paterson A.H."/>
            <person name="Bowers J.E."/>
            <person name="Bruggmann R."/>
            <person name="Dubchak I."/>
            <person name="Grimwood J."/>
            <person name="Gundlach H."/>
            <person name="Haberer G."/>
            <person name="Hellsten U."/>
            <person name="Mitros T."/>
            <person name="Poliakov A."/>
            <person name="Schmutz J."/>
            <person name="Spannagl M."/>
            <person name="Tang H."/>
            <person name="Wang X."/>
            <person name="Wicker T."/>
            <person name="Bharti A.K."/>
            <person name="Chapman J."/>
            <person name="Feltus F.A."/>
            <person name="Gowik U."/>
            <person name="Grigoriev I.V."/>
            <person name="Lyons E."/>
            <person name="Maher C.A."/>
            <person name="Martis M."/>
            <person name="Narechania A."/>
            <person name="Otillar R.P."/>
            <person name="Penning B.W."/>
            <person name="Salamov A.A."/>
            <person name="Wang Y."/>
            <person name="Zhang L."/>
            <person name="Carpita N.C."/>
            <person name="Freeling M."/>
            <person name="Gingle A.R."/>
            <person name="Hash C.T."/>
            <person name="Keller B."/>
            <person name="Klein P."/>
            <person name="Kresovich S."/>
            <person name="McCann M.C."/>
            <person name="Ming R."/>
            <person name="Peterson D.G."/>
            <person name="Mehboob-ur-Rahman"/>
            <person name="Ware D."/>
            <person name="Westhoff P."/>
            <person name="Mayer K.F."/>
            <person name="Messing J."/>
            <person name="Rokhsar D.S."/>
        </authorList>
    </citation>
    <scope>NUCLEOTIDE SEQUENCE [LARGE SCALE GENOMIC DNA]</scope>
    <source>
        <strain evidence="3">cv. BTx623</strain>
    </source>
</reference>
<dbReference type="Gramene" id="EES07747">
    <property type="protein sequence ID" value="EES07747"/>
    <property type="gene ID" value="SORBI_3004G342800"/>
</dbReference>
<keyword evidence="3" id="KW-1185">Reference proteome</keyword>
<dbReference type="InterPro" id="IPR036047">
    <property type="entry name" value="F-box-like_dom_sf"/>
</dbReference>
<evidence type="ECO:0000259" key="1">
    <source>
        <dbReference type="SMART" id="SM00256"/>
    </source>
</evidence>
<dbReference type="PANTHER" id="PTHR32133">
    <property type="entry name" value="OS07G0120400 PROTEIN"/>
    <property type="match status" value="1"/>
</dbReference>
<dbReference type="InParanoid" id="C5XVU5"/>
<evidence type="ECO:0000313" key="2">
    <source>
        <dbReference type="EMBL" id="EES07747.1"/>
    </source>
</evidence>
<dbReference type="SMART" id="SM00256">
    <property type="entry name" value="FBOX"/>
    <property type="match status" value="1"/>
</dbReference>
<dbReference type="AlphaFoldDB" id="C5XVU5"/>
<dbReference type="HOGENOM" id="CLU_017945_2_1_1"/>
<dbReference type="EMBL" id="CM000763">
    <property type="protein sequence ID" value="EES07747.1"/>
    <property type="molecule type" value="Genomic_DNA"/>
</dbReference>
<sequence length="390" mass="42215">MAPPLPPGLMDDLIGEILLRLPPSDPACLVRASLVSKRWRSLVLDRAFLRQYRVFHRTAPVLGFFHDQQCGYADDIFVHRFVATTTMQAPPSLPQPAASAGPSGSAAKGKQYSCRTLDCRHGRVLFHTVTVLWPSSTLTVWDPVTGDHKSFPPPSDIDPYYEFTGAVLCASAAASDGGGGGHLECSGGGPFLVVIAGVDHGEDYDEDGVAWARVYSSETAAWGEATTLDVESFVDPAQPSLLVEGAVYFMVEFGRRILKYDCPAPPHHGHGDPDIIFAAARDGELGAATVEGYKLYLWTWDAGVGEWARGRAIELDIMIPISMGDPSTEFDLAGFAQGAGLIFISANDDHHNIFTVELKSGQITKTGKTRHYGKMFPLINFYTPDLLGTS</sequence>